<dbReference type="SUPFAM" id="SSF56719">
    <property type="entry name" value="Type II DNA topoisomerase"/>
    <property type="match status" value="1"/>
</dbReference>
<keyword evidence="4" id="KW-0547">Nucleotide-binding</keyword>
<gene>
    <name evidence="10" type="ORF">DDZ44_07170</name>
</gene>
<dbReference type="Proteomes" id="UP000263273">
    <property type="component" value="Unassembled WGS sequence"/>
</dbReference>
<keyword evidence="8 10" id="KW-0413">Isomerase</keyword>
<proteinExistence type="inferred from homology"/>
<evidence type="ECO:0000313" key="11">
    <source>
        <dbReference type="Proteomes" id="UP000263273"/>
    </source>
</evidence>
<organism evidence="10 11">
    <name type="scientific">Syntrophomonas wolfei</name>
    <dbReference type="NCBI Taxonomy" id="863"/>
    <lineage>
        <taxon>Bacteria</taxon>
        <taxon>Bacillati</taxon>
        <taxon>Bacillota</taxon>
        <taxon>Clostridia</taxon>
        <taxon>Eubacteriales</taxon>
        <taxon>Syntrophomonadaceae</taxon>
        <taxon>Syntrophomonas</taxon>
    </lineage>
</organism>
<comment type="caution">
    <text evidence="10">The sequence shown here is derived from an EMBL/GenBank/DDBJ whole genome shotgun (WGS) entry which is preliminary data.</text>
</comment>
<feature type="non-terminal residue" evidence="10">
    <location>
        <position position="1"/>
    </location>
</feature>
<reference evidence="10 11" key="1">
    <citation type="journal article" date="2018" name="Nat. Biotechnol.">
        <title>A standardized bacterial taxonomy based on genome phylogeny substantially revises the tree of life.</title>
        <authorList>
            <person name="Parks D.H."/>
            <person name="Chuvochina M."/>
            <person name="Waite D.W."/>
            <person name="Rinke C."/>
            <person name="Skarshewski A."/>
            <person name="Chaumeil P.A."/>
            <person name="Hugenholtz P."/>
        </authorList>
    </citation>
    <scope>NUCLEOTIDE SEQUENCE [LARGE SCALE GENOMIC DNA]</scope>
    <source>
        <strain evidence="10">UBA10948</strain>
    </source>
</reference>
<feature type="domain" description="DNA gyrase B subunit C-terminal" evidence="9">
    <location>
        <begin position="20"/>
        <end position="81"/>
    </location>
</feature>
<keyword evidence="6" id="KW-0799">Topoisomerase</keyword>
<name>A0A354YWH7_9FIRM</name>
<evidence type="ECO:0000256" key="6">
    <source>
        <dbReference type="ARBA" id="ARBA00023029"/>
    </source>
</evidence>
<keyword evidence="5" id="KW-0067">ATP-binding</keyword>
<evidence type="ECO:0000313" key="10">
    <source>
        <dbReference type="EMBL" id="HBK53698.1"/>
    </source>
</evidence>
<dbReference type="Pfam" id="PF00986">
    <property type="entry name" value="DNA_gyraseB_C"/>
    <property type="match status" value="1"/>
</dbReference>
<dbReference type="InterPro" id="IPR013759">
    <property type="entry name" value="Topo_IIA_B_C"/>
</dbReference>
<dbReference type="GO" id="GO:0005524">
    <property type="term" value="F:ATP binding"/>
    <property type="evidence" value="ECO:0007669"/>
    <property type="project" value="UniProtKB-KW"/>
</dbReference>
<dbReference type="EMBL" id="DNZF01000158">
    <property type="protein sequence ID" value="HBK53698.1"/>
    <property type="molecule type" value="Genomic_DNA"/>
</dbReference>
<dbReference type="GO" id="GO:0006265">
    <property type="term" value="P:DNA topological change"/>
    <property type="evidence" value="ECO:0007669"/>
    <property type="project" value="InterPro"/>
</dbReference>
<dbReference type="AlphaFoldDB" id="A0A354YWH7"/>
<dbReference type="GO" id="GO:0003677">
    <property type="term" value="F:DNA binding"/>
    <property type="evidence" value="ECO:0007669"/>
    <property type="project" value="UniProtKB-KW"/>
</dbReference>
<comment type="catalytic activity">
    <reaction evidence="1">
        <text>ATP-dependent breakage, passage and rejoining of double-stranded DNA.</text>
        <dbReference type="EC" id="5.6.2.2"/>
    </reaction>
</comment>
<comment type="similarity">
    <text evidence="2">Belongs to the type II topoisomerase GyrB family.</text>
</comment>
<accession>A0A354YWH7</accession>
<evidence type="ECO:0000259" key="9">
    <source>
        <dbReference type="Pfam" id="PF00986"/>
    </source>
</evidence>
<protein>
    <recommendedName>
        <fullName evidence="3">DNA topoisomerase (ATP-hydrolyzing)</fullName>
        <ecNumber evidence="3">5.6.2.2</ecNumber>
    </recommendedName>
</protein>
<dbReference type="EC" id="5.6.2.2" evidence="3"/>
<dbReference type="PRINTS" id="PR01159">
    <property type="entry name" value="DNAGYRASEB"/>
</dbReference>
<evidence type="ECO:0000256" key="2">
    <source>
        <dbReference type="ARBA" id="ARBA00010708"/>
    </source>
</evidence>
<dbReference type="Gene3D" id="3.40.50.670">
    <property type="match status" value="1"/>
</dbReference>
<evidence type="ECO:0000256" key="8">
    <source>
        <dbReference type="ARBA" id="ARBA00023235"/>
    </source>
</evidence>
<dbReference type="InterPro" id="IPR000565">
    <property type="entry name" value="Topo_IIA_B"/>
</dbReference>
<evidence type="ECO:0000256" key="7">
    <source>
        <dbReference type="ARBA" id="ARBA00023125"/>
    </source>
</evidence>
<evidence type="ECO:0000256" key="1">
    <source>
        <dbReference type="ARBA" id="ARBA00000185"/>
    </source>
</evidence>
<evidence type="ECO:0000256" key="4">
    <source>
        <dbReference type="ARBA" id="ARBA00022741"/>
    </source>
</evidence>
<dbReference type="InterPro" id="IPR013760">
    <property type="entry name" value="Topo_IIA-like_dom_sf"/>
</dbReference>
<evidence type="ECO:0000256" key="3">
    <source>
        <dbReference type="ARBA" id="ARBA00012895"/>
    </source>
</evidence>
<dbReference type="PANTHER" id="PTHR45866:SF1">
    <property type="entry name" value="DNA GYRASE SUBUNIT B, MITOCHONDRIAL"/>
    <property type="match status" value="1"/>
</dbReference>
<dbReference type="InterPro" id="IPR002288">
    <property type="entry name" value="DNA_gyrase_B_C"/>
</dbReference>
<dbReference type="PANTHER" id="PTHR45866">
    <property type="entry name" value="DNA GYRASE/TOPOISOMERASE SUBUNIT B"/>
    <property type="match status" value="1"/>
</dbReference>
<dbReference type="GO" id="GO:0034335">
    <property type="term" value="F:DNA negative supercoiling activity"/>
    <property type="evidence" value="ECO:0007669"/>
    <property type="project" value="UniProtKB-ARBA"/>
</dbReference>
<evidence type="ECO:0000256" key="5">
    <source>
        <dbReference type="ARBA" id="ARBA00022840"/>
    </source>
</evidence>
<sequence>ENYVYSDAELEKILQKTGRNGVNIQRYKGLGEMNATQLWETTMDPETRTVLQVNLEDAIEADAIFSMLMGDRVEPRRDFIQENARAVRNLDV</sequence>
<keyword evidence="7" id="KW-0238">DNA-binding</keyword>